<feature type="region of interest" description="Disordered" evidence="7">
    <location>
        <begin position="320"/>
        <end position="383"/>
    </location>
</feature>
<dbReference type="PROSITE" id="PS00108">
    <property type="entry name" value="PROTEIN_KINASE_ST"/>
    <property type="match status" value="1"/>
</dbReference>
<evidence type="ECO:0000256" key="1">
    <source>
        <dbReference type="ARBA" id="ARBA00012513"/>
    </source>
</evidence>
<name>A0A9X2KLS5_9MICC</name>
<dbReference type="EMBL" id="JANAFB010000027">
    <property type="protein sequence ID" value="MCP3426476.1"/>
    <property type="molecule type" value="Genomic_DNA"/>
</dbReference>
<accession>A0A9X2KLS5</accession>
<organism evidence="10 11">
    <name type="scientific">Rothia santali</name>
    <dbReference type="NCBI Taxonomy" id="2949643"/>
    <lineage>
        <taxon>Bacteria</taxon>
        <taxon>Bacillati</taxon>
        <taxon>Actinomycetota</taxon>
        <taxon>Actinomycetes</taxon>
        <taxon>Micrococcales</taxon>
        <taxon>Micrococcaceae</taxon>
        <taxon>Rothia</taxon>
    </lineage>
</organism>
<dbReference type="SUPFAM" id="SSF56112">
    <property type="entry name" value="Protein kinase-like (PK-like)"/>
    <property type="match status" value="1"/>
</dbReference>
<dbReference type="GO" id="GO:0004674">
    <property type="term" value="F:protein serine/threonine kinase activity"/>
    <property type="evidence" value="ECO:0007669"/>
    <property type="project" value="UniProtKB-KW"/>
</dbReference>
<feature type="transmembrane region" description="Helical" evidence="8">
    <location>
        <begin position="393"/>
        <end position="413"/>
    </location>
</feature>
<dbReference type="Proteomes" id="UP001139502">
    <property type="component" value="Unassembled WGS sequence"/>
</dbReference>
<evidence type="ECO:0000259" key="9">
    <source>
        <dbReference type="PROSITE" id="PS50011"/>
    </source>
</evidence>
<dbReference type="GO" id="GO:0005524">
    <property type="term" value="F:ATP binding"/>
    <property type="evidence" value="ECO:0007669"/>
    <property type="project" value="UniProtKB-KW"/>
</dbReference>
<evidence type="ECO:0000313" key="10">
    <source>
        <dbReference type="EMBL" id="MCP3426476.1"/>
    </source>
</evidence>
<gene>
    <name evidence="10" type="ORF">NBM05_10810</name>
</gene>
<dbReference type="CDD" id="cd14014">
    <property type="entry name" value="STKc_PknB_like"/>
    <property type="match status" value="1"/>
</dbReference>
<evidence type="ECO:0000256" key="3">
    <source>
        <dbReference type="ARBA" id="ARBA00022679"/>
    </source>
</evidence>
<feature type="compositionally biased region" description="Basic and acidic residues" evidence="7">
    <location>
        <begin position="362"/>
        <end position="373"/>
    </location>
</feature>
<dbReference type="RefSeq" id="WP_254167196.1">
    <property type="nucleotide sequence ID" value="NZ_JANAFB010000027.1"/>
</dbReference>
<keyword evidence="4" id="KW-0547">Nucleotide-binding</keyword>
<dbReference type="InterPro" id="IPR000719">
    <property type="entry name" value="Prot_kinase_dom"/>
</dbReference>
<keyword evidence="8" id="KW-0472">Membrane</keyword>
<evidence type="ECO:0000256" key="6">
    <source>
        <dbReference type="ARBA" id="ARBA00022840"/>
    </source>
</evidence>
<keyword evidence="6" id="KW-0067">ATP-binding</keyword>
<proteinExistence type="predicted"/>
<dbReference type="InterPro" id="IPR011009">
    <property type="entry name" value="Kinase-like_dom_sf"/>
</dbReference>
<reference evidence="10" key="1">
    <citation type="submission" date="2022-06" db="EMBL/GenBank/DDBJ databases">
        <title>Rothia sp. isolated from sandalwood seedling.</title>
        <authorList>
            <person name="Tuikhar N."/>
            <person name="Kirdat K."/>
            <person name="Thorat V."/>
            <person name="Swetha P."/>
            <person name="Padma S."/>
            <person name="Sundararaj R."/>
            <person name="Yadav A."/>
        </authorList>
    </citation>
    <scope>NUCLEOTIDE SEQUENCE</scope>
    <source>
        <strain evidence="10">AR01</strain>
    </source>
</reference>
<dbReference type="PANTHER" id="PTHR43289:SF6">
    <property type="entry name" value="SERINE_THREONINE-PROTEIN KINASE NEKL-3"/>
    <property type="match status" value="1"/>
</dbReference>
<evidence type="ECO:0000256" key="4">
    <source>
        <dbReference type="ARBA" id="ARBA00022741"/>
    </source>
</evidence>
<dbReference type="PROSITE" id="PS50011">
    <property type="entry name" value="PROTEIN_KINASE_DOM"/>
    <property type="match status" value="1"/>
</dbReference>
<protein>
    <recommendedName>
        <fullName evidence="1">non-specific serine/threonine protein kinase</fullName>
        <ecNumber evidence="1">2.7.11.1</ecNumber>
    </recommendedName>
</protein>
<dbReference type="AlphaFoldDB" id="A0A9X2KLS5"/>
<comment type="caution">
    <text evidence="10">The sequence shown here is derived from an EMBL/GenBank/DDBJ whole genome shotgun (WGS) entry which is preliminary data.</text>
</comment>
<keyword evidence="8" id="KW-1133">Transmembrane helix</keyword>
<evidence type="ECO:0000313" key="11">
    <source>
        <dbReference type="Proteomes" id="UP001139502"/>
    </source>
</evidence>
<evidence type="ECO:0000256" key="5">
    <source>
        <dbReference type="ARBA" id="ARBA00022777"/>
    </source>
</evidence>
<dbReference type="Gene3D" id="1.10.510.10">
    <property type="entry name" value="Transferase(Phosphotransferase) domain 1"/>
    <property type="match status" value="1"/>
</dbReference>
<evidence type="ECO:0000256" key="8">
    <source>
        <dbReference type="SAM" id="Phobius"/>
    </source>
</evidence>
<sequence length="443" mass="46818">MKPTAPGPHTGRTLDGRYLLGDLIARGGMGAVYRGLDERLNRAVAVKLLKESLSTDAVTVRRFAEEARAAAAIADPHVVSVWDQGLDESGETPLAFLVMELVDGATLRDLVKRRSPMTVREMLRVAIPLARGLAAAHRSGLVHRDVKPENVLVSPRGSVKVTDFGLTRQVQAESATVTLVGSANYIAPELVKREPAGTAADTYSVGIVLYEMLTGVPPFRGATPYAVSMAHVNDPMPDIGRRFPGLDPEIAEVIAWCCAKDPDNRPQHAEDLLGELLHIQEDLGDEALDRQPPGYRVDARDLFSVLSTDSHTAAVDLVGAEGPVTGPTVAVPSREEPDAAADPGGEDATRVFSPGQLPVGRGGRDPVPERPEEPGDPAVPLHTLGRSGQHRGWVWLLVFVLAACTAGYLGWLLGVEILSHQQIGAAVPASAAGLATGIAAGVG</sequence>
<evidence type="ECO:0000256" key="7">
    <source>
        <dbReference type="SAM" id="MobiDB-lite"/>
    </source>
</evidence>
<keyword evidence="11" id="KW-1185">Reference proteome</keyword>
<dbReference type="Gene3D" id="3.30.200.20">
    <property type="entry name" value="Phosphorylase Kinase, domain 1"/>
    <property type="match status" value="1"/>
</dbReference>
<dbReference type="EC" id="2.7.11.1" evidence="1"/>
<dbReference type="PANTHER" id="PTHR43289">
    <property type="entry name" value="MITOGEN-ACTIVATED PROTEIN KINASE KINASE KINASE 20-RELATED"/>
    <property type="match status" value="1"/>
</dbReference>
<dbReference type="SMART" id="SM00220">
    <property type="entry name" value="S_TKc"/>
    <property type="match status" value="1"/>
</dbReference>
<keyword evidence="5 10" id="KW-0418">Kinase</keyword>
<feature type="domain" description="Protein kinase" evidence="9">
    <location>
        <begin position="18"/>
        <end position="277"/>
    </location>
</feature>
<keyword evidence="8" id="KW-0812">Transmembrane</keyword>
<dbReference type="Pfam" id="PF00069">
    <property type="entry name" value="Pkinase"/>
    <property type="match status" value="1"/>
</dbReference>
<keyword evidence="2" id="KW-0723">Serine/threonine-protein kinase</keyword>
<evidence type="ECO:0000256" key="2">
    <source>
        <dbReference type="ARBA" id="ARBA00022527"/>
    </source>
</evidence>
<dbReference type="InterPro" id="IPR008271">
    <property type="entry name" value="Ser/Thr_kinase_AS"/>
</dbReference>
<keyword evidence="3" id="KW-0808">Transferase</keyword>